<proteinExistence type="predicted"/>
<keyword evidence="3" id="KW-1185">Reference proteome</keyword>
<dbReference type="OrthoDB" id="6252786at2"/>
<dbReference type="InterPro" id="IPR011652">
    <property type="entry name" value="MORN_2"/>
</dbReference>
<accession>B0TJ68</accession>
<dbReference type="eggNOG" id="COG2849">
    <property type="taxonomic scope" value="Bacteria"/>
</dbReference>
<dbReference type="RefSeq" id="WP_012276205.1">
    <property type="nucleotide sequence ID" value="NC_010334.1"/>
</dbReference>
<dbReference type="HOGENOM" id="CLU_798990_0_0_6"/>
<reference evidence="2" key="1">
    <citation type="submission" date="2008-01" db="EMBL/GenBank/DDBJ databases">
        <title>Complete sequence of Shewanella halifaxensis HAW-EB4.</title>
        <authorList>
            <consortium name="US DOE Joint Genome Institute"/>
            <person name="Copeland A."/>
            <person name="Lucas S."/>
            <person name="Lapidus A."/>
            <person name="Glavina del Rio T."/>
            <person name="Dalin E."/>
            <person name="Tice H."/>
            <person name="Bruce D."/>
            <person name="Goodwin L."/>
            <person name="Pitluck S."/>
            <person name="Sims D."/>
            <person name="Brettin T."/>
            <person name="Detter J.C."/>
            <person name="Han C."/>
            <person name="Kuske C.R."/>
            <person name="Schmutz J."/>
            <person name="Larimer F."/>
            <person name="Land M."/>
            <person name="Hauser L."/>
            <person name="Kyrpides N."/>
            <person name="Kim E."/>
            <person name="Zhao J.-S."/>
            <person name="Richardson P."/>
        </authorList>
    </citation>
    <scope>NUCLEOTIDE SEQUENCE [LARGE SCALE GENOMIC DNA]</scope>
    <source>
        <strain evidence="2">HAW-EB4</strain>
    </source>
</reference>
<gene>
    <name evidence="2" type="ordered locus">Shal_1090</name>
</gene>
<dbReference type="KEGG" id="shl:Shal_1090"/>
<evidence type="ECO:0000313" key="3">
    <source>
        <dbReference type="Proteomes" id="UP000001317"/>
    </source>
</evidence>
<dbReference type="PROSITE" id="PS51257">
    <property type="entry name" value="PROKAR_LIPOPROTEIN"/>
    <property type="match status" value="1"/>
</dbReference>
<name>B0TJ68_SHEHH</name>
<dbReference type="EMBL" id="CP000931">
    <property type="protein sequence ID" value="ABZ75659.1"/>
    <property type="molecule type" value="Genomic_DNA"/>
</dbReference>
<dbReference type="Gene3D" id="3.90.930.1">
    <property type="match status" value="2"/>
</dbReference>
<dbReference type="SUPFAM" id="SSF82185">
    <property type="entry name" value="Histone H3 K4-specific methyltransferase SET7/9 N-terminal domain"/>
    <property type="match status" value="1"/>
</dbReference>
<sequence length="348" mass="40415">MAFINKIKLTIYPLMLAMSTLLLSACNGKVQLPISEDDLDQISCDEQYQSDCPMSYRGELFTGIATYTYGKPTGFYRATQYQDGLEHGYSFSTLNNQLNETAWYQAGKLEGKNTTYHFSTTGKPQWVRLYQAGVQTERYLYDEQGVVTSYKRFENKEEVESISYEKGREWRLYYFVAGEKRQRHKDYYAGGQLESNSEFIYADYKKLNEKTYYRNGRLKTEFHFDRKANLGKLKTYGSNGKLRDEQNYGYNPLNTRHGLQLSFCNENGQVESSEHYNLGVADGEFKDYHCNGQLRNSRTYVNGLVTDKQIKTYDENGQVVFIEKLDAKGKVTHKSYPDEFGKWITHEG</sequence>
<dbReference type="STRING" id="458817.Shal_1090"/>
<evidence type="ECO:0008006" key="4">
    <source>
        <dbReference type="Google" id="ProtNLM"/>
    </source>
</evidence>
<evidence type="ECO:0000256" key="1">
    <source>
        <dbReference type="SAM" id="SignalP"/>
    </source>
</evidence>
<organism evidence="2 3">
    <name type="scientific">Shewanella halifaxensis (strain HAW-EB4)</name>
    <dbReference type="NCBI Taxonomy" id="458817"/>
    <lineage>
        <taxon>Bacteria</taxon>
        <taxon>Pseudomonadati</taxon>
        <taxon>Pseudomonadota</taxon>
        <taxon>Gammaproteobacteria</taxon>
        <taxon>Alteromonadales</taxon>
        <taxon>Shewanellaceae</taxon>
        <taxon>Shewanella</taxon>
    </lineage>
</organism>
<feature type="signal peptide" evidence="1">
    <location>
        <begin position="1"/>
        <end position="24"/>
    </location>
</feature>
<dbReference type="Pfam" id="PF07661">
    <property type="entry name" value="MORN_2"/>
    <property type="match status" value="1"/>
</dbReference>
<dbReference type="Proteomes" id="UP000001317">
    <property type="component" value="Chromosome"/>
</dbReference>
<evidence type="ECO:0000313" key="2">
    <source>
        <dbReference type="EMBL" id="ABZ75659.1"/>
    </source>
</evidence>
<dbReference type="AlphaFoldDB" id="B0TJ68"/>
<keyword evidence="1" id="KW-0732">Signal</keyword>
<feature type="chain" id="PRO_5002756376" description="MORN variant repeat protein" evidence="1">
    <location>
        <begin position="25"/>
        <end position="348"/>
    </location>
</feature>
<protein>
    <recommendedName>
        <fullName evidence="4">MORN variant repeat protein</fullName>
    </recommendedName>
</protein>